<dbReference type="PROSITE" id="PS52011">
    <property type="entry name" value="PEPTIDASE_M2"/>
    <property type="match status" value="1"/>
</dbReference>
<comment type="caution">
    <text evidence="6">Lacks conserved residue(s) required for the propagation of feature annotation.</text>
</comment>
<evidence type="ECO:0000256" key="9">
    <source>
        <dbReference type="SAM" id="SignalP"/>
    </source>
</evidence>
<feature type="disulfide bond" evidence="5">
    <location>
        <begin position="566"/>
        <end position="585"/>
    </location>
</feature>
<accession>A0A158QK24</accession>
<dbReference type="PRINTS" id="PR00791">
    <property type="entry name" value="PEPDIPTASEA"/>
</dbReference>
<protein>
    <recommendedName>
        <fullName evidence="7">Angiotensin-converting enzyme</fullName>
        <ecNumber evidence="7">3.4.-.-</ecNumber>
    </recommendedName>
</protein>
<keyword evidence="7" id="KW-0645">Protease</keyword>
<evidence type="ECO:0000256" key="1">
    <source>
        <dbReference type="ARBA" id="ARBA00008139"/>
    </source>
</evidence>
<dbReference type="GO" id="GO:0006508">
    <property type="term" value="P:proteolysis"/>
    <property type="evidence" value="ECO:0007669"/>
    <property type="project" value="UniProtKB-KW"/>
</dbReference>
<evidence type="ECO:0000256" key="5">
    <source>
        <dbReference type="PIRSR" id="PIRSR601548-4"/>
    </source>
</evidence>
<evidence type="ECO:0000256" key="8">
    <source>
        <dbReference type="SAM" id="MobiDB-lite"/>
    </source>
</evidence>
<dbReference type="GO" id="GO:0008237">
    <property type="term" value="F:metallopeptidase activity"/>
    <property type="evidence" value="ECO:0007669"/>
    <property type="project" value="UniProtKB-KW"/>
</dbReference>
<evidence type="ECO:0000313" key="12">
    <source>
        <dbReference type="WBParaSite" id="HPLM_0000384101-mRNA-1"/>
    </source>
</evidence>
<keyword evidence="4 7" id="KW-0325">Glycoprotein</keyword>
<dbReference type="GO" id="GO:0008241">
    <property type="term" value="F:peptidyl-dipeptidase activity"/>
    <property type="evidence" value="ECO:0007669"/>
    <property type="project" value="InterPro"/>
</dbReference>
<comment type="similarity">
    <text evidence="1 6 7">Belongs to the peptidase M2 family.</text>
</comment>
<dbReference type="SUPFAM" id="SSF55486">
    <property type="entry name" value="Metalloproteases ('zincins'), catalytic domain"/>
    <property type="match status" value="1"/>
</dbReference>
<keyword evidence="11" id="KW-1185">Reference proteome</keyword>
<dbReference type="InterPro" id="IPR001548">
    <property type="entry name" value="Peptidase_M2"/>
</dbReference>
<dbReference type="OMA" id="TKVTMDH"/>
<keyword evidence="7" id="KW-0479">Metal-binding</keyword>
<organism evidence="12">
    <name type="scientific">Haemonchus placei</name>
    <name type="common">Barber's pole worm</name>
    <dbReference type="NCBI Taxonomy" id="6290"/>
    <lineage>
        <taxon>Eukaryota</taxon>
        <taxon>Metazoa</taxon>
        <taxon>Ecdysozoa</taxon>
        <taxon>Nematoda</taxon>
        <taxon>Chromadorea</taxon>
        <taxon>Rhabditida</taxon>
        <taxon>Rhabditina</taxon>
        <taxon>Rhabditomorpha</taxon>
        <taxon>Strongyloidea</taxon>
        <taxon>Trichostrongylidae</taxon>
        <taxon>Haemonchus</taxon>
    </lineage>
</organism>
<keyword evidence="7" id="KW-0121">Carboxypeptidase</keyword>
<dbReference type="OrthoDB" id="10029630at2759"/>
<evidence type="ECO:0000256" key="3">
    <source>
        <dbReference type="ARBA" id="ARBA00023157"/>
    </source>
</evidence>
<dbReference type="PANTHER" id="PTHR10514">
    <property type="entry name" value="ANGIOTENSIN-CONVERTING ENZYME"/>
    <property type="match status" value="1"/>
</dbReference>
<dbReference type="GO" id="GO:0046872">
    <property type="term" value="F:metal ion binding"/>
    <property type="evidence" value="ECO:0007669"/>
    <property type="project" value="UniProtKB-KW"/>
</dbReference>
<dbReference type="STRING" id="6290.A0A158QK24"/>
<sequence length="969" mass="108120">MRLPISRIFLGLWILTCSIPIGLAAQTHDRHEHVSETSKEPFEFMDTMDAETNITAAIAPVPHPEPEPAPIAEPTPEPQPEPEPTATTAKHQTDHPHPHPEPEPEPHPHPEPEPEPEPEPSSRVTGPVPEPEPAIKFDNIQSEDYGEVVELKNQPDELDTEVIEQLVDRFLNTGSLTDKNAPKSANPAAQALVGSSSYWNTEGLKEPGSIKDEAALREWIQGYQTEAQKVLKEVAAAGWKYFSHASPGAKQSLNEAEQVLSRFVRSTSMQAKQFDLESVTDPDLKRQLSYVSFEGMSALSPADYTAFNQAQNTLNREATDVTICDLDVPPPCALKRIDLESIFRTEKDGKRLSHLWISYLTQLAKEKPTYQKLIAWTNKGSSKRIDLESIFRTEKDGKRLSHLWISYLTQLAKEKPTYQKLIAWTNKGAKANGFPDGGAMWRSAFDLSGKNTPHVVDIKDQIEQIYKKIEPLYKQIHSYVRRQIAGIYSNPPGISKNGAIPAHLFVIKDSTQHHAFRNYRSIFILWLKLAAFQAYRYFKSIGFPSLPKTFWTNSHFARVWSRDMICNPPAALDMRDGSDFRVKSCAQLGMPDFELAHSLMAQVYYQYLYRQQPLLFREPASSSISDAIARVFAHLSTNPHYLYSQKLVTASHLDIKDSLIVNKLYKEALENFVKMPFDIVADNWRFEQFEGKITPAKINDRWWELRTKYEGISAPEPYNSSNLDALMHTAISQVHSPAIKTLISYVVQFQILKSICPTGTVLSEGCILSEVTTEKLREVMKKGSSITWLQALEQITGSAQLDASPLLEYYEPLADWLRNTNEIDQTVLGWDGDGTPFSAEEIPKPRAGMDSGSGILSEDRVAFPGGLCANGQECLLDSHCNGTVCVCNEGMYTLEIGATVNCVPGNPADSGFGDGKGGLVIGLFSSETTPNPEPEPTTSTNPSSQRPVSLTSTYLIIPSLLFATLVYLL</sequence>
<evidence type="ECO:0000256" key="7">
    <source>
        <dbReference type="RuleBase" id="RU361144"/>
    </source>
</evidence>
<feature type="chain" id="PRO_5043135441" description="Angiotensin-converting enzyme" evidence="9">
    <location>
        <begin position="25"/>
        <end position="969"/>
    </location>
</feature>
<dbReference type="Proteomes" id="UP000268014">
    <property type="component" value="Unassembled WGS sequence"/>
</dbReference>
<feature type="region of interest" description="Disordered" evidence="8">
    <location>
        <begin position="60"/>
        <end position="142"/>
    </location>
</feature>
<dbReference type="EC" id="3.4.-.-" evidence="7"/>
<keyword evidence="2 9" id="KW-0732">Signal</keyword>
<keyword evidence="7" id="KW-0378">Hydrolase</keyword>
<name>A0A158QK24_HAEPC</name>
<gene>
    <name evidence="10" type="ORF">HPLM_LOCUS3833</name>
</gene>
<feature type="region of interest" description="Disordered" evidence="8">
    <location>
        <begin position="923"/>
        <end position="947"/>
    </location>
</feature>
<evidence type="ECO:0000256" key="4">
    <source>
        <dbReference type="ARBA" id="ARBA00023180"/>
    </source>
</evidence>
<dbReference type="EMBL" id="UZAF01016150">
    <property type="protein sequence ID" value="VDO21791.1"/>
    <property type="molecule type" value="Genomic_DNA"/>
</dbReference>
<feature type="compositionally biased region" description="Pro residues" evidence="8">
    <location>
        <begin position="61"/>
        <end position="83"/>
    </location>
</feature>
<evidence type="ECO:0000256" key="6">
    <source>
        <dbReference type="PROSITE-ProRule" id="PRU01355"/>
    </source>
</evidence>
<dbReference type="CDD" id="cd06461">
    <property type="entry name" value="M2_ACE"/>
    <property type="match status" value="1"/>
</dbReference>
<dbReference type="Gene3D" id="1.10.1370.30">
    <property type="match status" value="1"/>
</dbReference>
<dbReference type="PANTHER" id="PTHR10514:SF27">
    <property type="entry name" value="ANGIOTENSIN-CONVERTING ENZYME"/>
    <property type="match status" value="1"/>
</dbReference>
<evidence type="ECO:0000313" key="10">
    <source>
        <dbReference type="EMBL" id="VDO21791.1"/>
    </source>
</evidence>
<evidence type="ECO:0000256" key="2">
    <source>
        <dbReference type="ARBA" id="ARBA00022729"/>
    </source>
</evidence>
<keyword evidence="7" id="KW-0482">Metalloprotease</keyword>
<reference evidence="10 11" key="2">
    <citation type="submission" date="2018-11" db="EMBL/GenBank/DDBJ databases">
        <authorList>
            <consortium name="Pathogen Informatics"/>
        </authorList>
    </citation>
    <scope>NUCLEOTIDE SEQUENCE [LARGE SCALE GENOMIC DNA]</scope>
    <source>
        <strain evidence="10 11">MHpl1</strain>
    </source>
</reference>
<feature type="compositionally biased region" description="Basic and acidic residues" evidence="8">
    <location>
        <begin position="91"/>
        <end position="112"/>
    </location>
</feature>
<feature type="compositionally biased region" description="Low complexity" evidence="8">
    <location>
        <begin position="925"/>
        <end position="944"/>
    </location>
</feature>
<dbReference type="Pfam" id="PF01401">
    <property type="entry name" value="Peptidase_M2"/>
    <property type="match status" value="3"/>
</dbReference>
<reference evidence="12" key="1">
    <citation type="submission" date="2016-04" db="UniProtKB">
        <authorList>
            <consortium name="WormBaseParasite"/>
        </authorList>
    </citation>
    <scope>IDENTIFICATION</scope>
</reference>
<keyword evidence="3 5" id="KW-1015">Disulfide bond</keyword>
<evidence type="ECO:0000313" key="11">
    <source>
        <dbReference type="Proteomes" id="UP000268014"/>
    </source>
</evidence>
<keyword evidence="7" id="KW-0862">Zinc</keyword>
<feature type="signal peptide" evidence="9">
    <location>
        <begin position="1"/>
        <end position="24"/>
    </location>
</feature>
<proteinExistence type="inferred from homology"/>
<dbReference type="WBParaSite" id="HPLM_0000384101-mRNA-1">
    <property type="protein sequence ID" value="HPLM_0000384101-mRNA-1"/>
    <property type="gene ID" value="HPLM_0000384101"/>
</dbReference>
<dbReference type="GO" id="GO:0004180">
    <property type="term" value="F:carboxypeptidase activity"/>
    <property type="evidence" value="ECO:0007669"/>
    <property type="project" value="UniProtKB-KW"/>
</dbReference>
<dbReference type="AlphaFoldDB" id="A0A158QK24"/>
<dbReference type="GO" id="GO:0016020">
    <property type="term" value="C:membrane"/>
    <property type="evidence" value="ECO:0007669"/>
    <property type="project" value="InterPro"/>
</dbReference>